<organism evidence="2 3">
    <name type="scientific">Saccharopolyspora flava</name>
    <dbReference type="NCBI Taxonomy" id="95161"/>
    <lineage>
        <taxon>Bacteria</taxon>
        <taxon>Bacillati</taxon>
        <taxon>Actinomycetota</taxon>
        <taxon>Actinomycetes</taxon>
        <taxon>Pseudonocardiales</taxon>
        <taxon>Pseudonocardiaceae</taxon>
        <taxon>Saccharopolyspora</taxon>
    </lineage>
</organism>
<dbReference type="RefSeq" id="WP_093422844.1">
    <property type="nucleotide sequence ID" value="NZ_FOZX01000012.1"/>
</dbReference>
<dbReference type="EMBL" id="FOZX01000012">
    <property type="protein sequence ID" value="SFT02759.1"/>
    <property type="molecule type" value="Genomic_DNA"/>
</dbReference>
<proteinExistence type="predicted"/>
<feature type="compositionally biased region" description="Low complexity" evidence="1">
    <location>
        <begin position="46"/>
        <end position="55"/>
    </location>
</feature>
<feature type="region of interest" description="Disordered" evidence="1">
    <location>
        <begin position="29"/>
        <end position="58"/>
    </location>
</feature>
<sequence>MDSNLMIAVVAIALVVLFVTTVRTAMANSNRIDDRRRKASSGAFVGTSGSNDSGFSDGGFGGSDGGGCGGGDGGGGGGC</sequence>
<dbReference type="AlphaFoldDB" id="A0A1I6UMT0"/>
<gene>
    <name evidence="2" type="ORF">SAMN05660874_05065</name>
</gene>
<protein>
    <submittedName>
        <fullName evidence="2">Uncharacterized protein</fullName>
    </submittedName>
</protein>
<evidence type="ECO:0000256" key="1">
    <source>
        <dbReference type="SAM" id="MobiDB-lite"/>
    </source>
</evidence>
<accession>A0A1I6UMT0</accession>
<name>A0A1I6UMT0_9PSEU</name>
<dbReference type="Proteomes" id="UP000198852">
    <property type="component" value="Unassembled WGS sequence"/>
</dbReference>
<evidence type="ECO:0000313" key="2">
    <source>
        <dbReference type="EMBL" id="SFT02759.1"/>
    </source>
</evidence>
<keyword evidence="3" id="KW-1185">Reference proteome</keyword>
<reference evidence="3" key="1">
    <citation type="submission" date="2016-10" db="EMBL/GenBank/DDBJ databases">
        <authorList>
            <person name="Varghese N."/>
            <person name="Submissions S."/>
        </authorList>
    </citation>
    <scope>NUCLEOTIDE SEQUENCE [LARGE SCALE GENOMIC DNA]</scope>
    <source>
        <strain evidence="3">DSM 44771</strain>
    </source>
</reference>
<evidence type="ECO:0000313" key="3">
    <source>
        <dbReference type="Proteomes" id="UP000198852"/>
    </source>
</evidence>